<dbReference type="EMBL" id="JAJISC010000002">
    <property type="protein sequence ID" value="MCS2608911.1"/>
    <property type="molecule type" value="Genomic_DNA"/>
</dbReference>
<name>A0ABT2EBF8_9GAMM</name>
<dbReference type="Pfam" id="PF02630">
    <property type="entry name" value="SCO1-SenC"/>
    <property type="match status" value="1"/>
</dbReference>
<comment type="similarity">
    <text evidence="1">Belongs to the SCO1/2 family.</text>
</comment>
<evidence type="ECO:0000313" key="4">
    <source>
        <dbReference type="EMBL" id="MCS2608911.1"/>
    </source>
</evidence>
<evidence type="ECO:0000313" key="5">
    <source>
        <dbReference type="Proteomes" id="UP001165542"/>
    </source>
</evidence>
<dbReference type="PANTHER" id="PTHR12151:SF25">
    <property type="entry name" value="LINALOOL DEHYDRATASE_ISOMERASE DOMAIN-CONTAINING PROTEIN"/>
    <property type="match status" value="1"/>
</dbReference>
<organism evidence="4 5">
    <name type="scientific">Halomonas dongshanensis</name>
    <dbReference type="NCBI Taxonomy" id="2890835"/>
    <lineage>
        <taxon>Bacteria</taxon>
        <taxon>Pseudomonadati</taxon>
        <taxon>Pseudomonadota</taxon>
        <taxon>Gammaproteobacteria</taxon>
        <taxon>Oceanospirillales</taxon>
        <taxon>Halomonadaceae</taxon>
        <taxon>Halomonas</taxon>
    </lineage>
</organism>
<evidence type="ECO:0000256" key="1">
    <source>
        <dbReference type="ARBA" id="ARBA00010996"/>
    </source>
</evidence>
<dbReference type="RefSeq" id="WP_259035416.1">
    <property type="nucleotide sequence ID" value="NZ_JAJISC010000002.1"/>
</dbReference>
<dbReference type="SUPFAM" id="SSF52833">
    <property type="entry name" value="Thioredoxin-like"/>
    <property type="match status" value="1"/>
</dbReference>
<comment type="caution">
    <text evidence="4">The sequence shown here is derived from an EMBL/GenBank/DDBJ whole genome shotgun (WGS) entry which is preliminary data.</text>
</comment>
<feature type="domain" description="Thioredoxin" evidence="3">
    <location>
        <begin position="28"/>
        <end position="191"/>
    </location>
</feature>
<dbReference type="PANTHER" id="PTHR12151">
    <property type="entry name" value="ELECTRON TRANSPORT PROTIN SCO1/SENC FAMILY MEMBER"/>
    <property type="match status" value="1"/>
</dbReference>
<protein>
    <submittedName>
        <fullName evidence="4">SCO family protein</fullName>
    </submittedName>
</protein>
<dbReference type="InterPro" id="IPR003782">
    <property type="entry name" value="SCO1/SenC"/>
</dbReference>
<proteinExistence type="inferred from homology"/>
<evidence type="ECO:0000256" key="2">
    <source>
        <dbReference type="ARBA" id="ARBA00023008"/>
    </source>
</evidence>
<reference evidence="4" key="1">
    <citation type="submission" date="2021-11" db="EMBL/GenBank/DDBJ databases">
        <title>Halomonas sp., isolated from a coastal aquaculture zone in Dongshan Bay.</title>
        <authorList>
            <person name="Lin W."/>
        </authorList>
    </citation>
    <scope>NUCLEOTIDE SEQUENCE</scope>
    <source>
        <strain evidence="4">Yzlin-01</strain>
    </source>
</reference>
<dbReference type="Gene3D" id="3.40.30.10">
    <property type="entry name" value="Glutaredoxin"/>
    <property type="match status" value="1"/>
</dbReference>
<evidence type="ECO:0000259" key="3">
    <source>
        <dbReference type="PROSITE" id="PS51352"/>
    </source>
</evidence>
<gene>
    <name evidence="4" type="ORF">LLY24_06175</name>
</gene>
<dbReference type="PROSITE" id="PS51352">
    <property type="entry name" value="THIOREDOXIN_2"/>
    <property type="match status" value="1"/>
</dbReference>
<dbReference type="InterPro" id="IPR013766">
    <property type="entry name" value="Thioredoxin_domain"/>
</dbReference>
<keyword evidence="2" id="KW-0186">Copper</keyword>
<dbReference type="Proteomes" id="UP001165542">
    <property type="component" value="Unassembled WGS sequence"/>
</dbReference>
<dbReference type="CDD" id="cd02968">
    <property type="entry name" value="SCO"/>
    <property type="match status" value="1"/>
</dbReference>
<keyword evidence="5" id="KW-1185">Reference proteome</keyword>
<dbReference type="InterPro" id="IPR036249">
    <property type="entry name" value="Thioredoxin-like_sf"/>
</dbReference>
<accession>A0ABT2EBF8</accession>
<sequence>MRRLWLPIVATLCLAGCSDDPSWRTTDITEIMPPLDFALIDDDGEAVTAEAYRGKTTLVYFGYTQCPDVCPITLARLGSVINQLDEDVRDEVQVLFVSVDPGRDTPEVLKRYVGAFGPEFTGLTGEREDIDALTNRYRIAYEYEEPNEYGDYIVNHSSAIFAFDEEGHAQFLARDSHSPQDILGDLRTLISKS</sequence>